<protein>
    <submittedName>
        <fullName evidence="1">Uncharacterized protein</fullName>
    </submittedName>
</protein>
<keyword evidence="2" id="KW-1185">Reference proteome</keyword>
<dbReference type="PROSITE" id="PS51257">
    <property type="entry name" value="PROKAR_LIPOPROTEIN"/>
    <property type="match status" value="1"/>
</dbReference>
<sequence>MKKISVIFIAFSITLYGCFFDIGFDKDQHRINVPVLVSNLKDTLNIGDTLFFSAVINNPVEVVDLSKYRQKTFNTTLPNNARLEIVLALYESLIDRNYHEVIKPDKTADFYDFFSNLGLLKIIPYPAIIFDYSKDKFIFKFGMIVKRKGLYGMHLQKDLVTISDKNYSFTGHLWPYFSNANIKSTFTY</sequence>
<name>A0A7W6ENQ4_9BACT</name>
<comment type="caution">
    <text evidence="1">The sequence shown here is derived from an EMBL/GenBank/DDBJ whole genome shotgun (WGS) entry which is preliminary data.</text>
</comment>
<accession>A0A7W6ENQ4</accession>
<dbReference type="RefSeq" id="WP_183971430.1">
    <property type="nucleotide sequence ID" value="NZ_JACIBY010000001.1"/>
</dbReference>
<dbReference type="AlphaFoldDB" id="A0A7W6ENQ4"/>
<evidence type="ECO:0000313" key="1">
    <source>
        <dbReference type="EMBL" id="MBB3836668.1"/>
    </source>
</evidence>
<dbReference type="Proteomes" id="UP000541352">
    <property type="component" value="Unassembled WGS sequence"/>
</dbReference>
<evidence type="ECO:0000313" key="2">
    <source>
        <dbReference type="Proteomes" id="UP000541352"/>
    </source>
</evidence>
<organism evidence="1 2">
    <name type="scientific">Runella defluvii</name>
    <dbReference type="NCBI Taxonomy" id="370973"/>
    <lineage>
        <taxon>Bacteria</taxon>
        <taxon>Pseudomonadati</taxon>
        <taxon>Bacteroidota</taxon>
        <taxon>Cytophagia</taxon>
        <taxon>Cytophagales</taxon>
        <taxon>Spirosomataceae</taxon>
        <taxon>Runella</taxon>
    </lineage>
</organism>
<proteinExistence type="predicted"/>
<gene>
    <name evidence="1" type="ORF">FHS57_000650</name>
</gene>
<reference evidence="1 2" key="1">
    <citation type="submission" date="2020-08" db="EMBL/GenBank/DDBJ databases">
        <title>Genomic Encyclopedia of Type Strains, Phase IV (KMG-IV): sequencing the most valuable type-strain genomes for metagenomic binning, comparative biology and taxonomic classification.</title>
        <authorList>
            <person name="Goeker M."/>
        </authorList>
    </citation>
    <scope>NUCLEOTIDE SEQUENCE [LARGE SCALE GENOMIC DNA]</scope>
    <source>
        <strain evidence="1 2">DSM 17976</strain>
    </source>
</reference>
<dbReference type="EMBL" id="JACIBY010000001">
    <property type="protein sequence ID" value="MBB3836668.1"/>
    <property type="molecule type" value="Genomic_DNA"/>
</dbReference>